<reference evidence="1 2" key="1">
    <citation type="submission" date="2022-10" db="EMBL/GenBank/DDBJ databases">
        <title>Comparative genomics and taxonomic characterization of three novel marine species of genus Reichenbachiella exhibiting antioxidant and polysaccharide degradation activities.</title>
        <authorList>
            <person name="Muhammad N."/>
            <person name="Lee Y.-J."/>
            <person name="Ko J."/>
            <person name="Kim S.-G."/>
        </authorList>
    </citation>
    <scope>NUCLEOTIDE SEQUENCE [LARGE SCALE GENOMIC DNA]</scope>
    <source>
        <strain evidence="1 2">ABR2-5</strain>
    </source>
</reference>
<gene>
    <name evidence="1" type="ORF">N7U62_09175</name>
</gene>
<keyword evidence="2" id="KW-1185">Reference proteome</keyword>
<protein>
    <recommendedName>
        <fullName evidence="3">Lipoprotein</fullName>
    </recommendedName>
</protein>
<dbReference type="RefSeq" id="WP_264137665.1">
    <property type="nucleotide sequence ID" value="NZ_JAOYOD010000001.1"/>
</dbReference>
<dbReference type="Proteomes" id="UP001300692">
    <property type="component" value="Unassembled WGS sequence"/>
</dbReference>
<dbReference type="EMBL" id="JAOYOD010000001">
    <property type="protein sequence ID" value="MCV9386832.1"/>
    <property type="molecule type" value="Genomic_DNA"/>
</dbReference>
<evidence type="ECO:0008006" key="3">
    <source>
        <dbReference type="Google" id="ProtNLM"/>
    </source>
</evidence>
<accession>A0ABT3CT23</accession>
<proteinExistence type="predicted"/>
<evidence type="ECO:0000313" key="1">
    <source>
        <dbReference type="EMBL" id="MCV9386832.1"/>
    </source>
</evidence>
<sequence length="146" mass="17056">MNIKNMRYLFLSFSLIYVLSSCVPNPNKLNKDKEETTQEPLSKGYSMIFFRIDDYVMVYADDKLIYDSKKHGQTKDILLDLNPYYKKGVEIKMEGFNADCGGCENNNYEYVYEIYKDGEGIEYVSEYSNHIHQSIGLKITKTHILD</sequence>
<evidence type="ECO:0000313" key="2">
    <source>
        <dbReference type="Proteomes" id="UP001300692"/>
    </source>
</evidence>
<comment type="caution">
    <text evidence="1">The sequence shown here is derived from an EMBL/GenBank/DDBJ whole genome shotgun (WGS) entry which is preliminary data.</text>
</comment>
<name>A0ABT3CT23_9BACT</name>
<organism evidence="1 2">
    <name type="scientific">Reichenbachiella ulvae</name>
    <dbReference type="NCBI Taxonomy" id="2980104"/>
    <lineage>
        <taxon>Bacteria</taxon>
        <taxon>Pseudomonadati</taxon>
        <taxon>Bacteroidota</taxon>
        <taxon>Cytophagia</taxon>
        <taxon>Cytophagales</taxon>
        <taxon>Reichenbachiellaceae</taxon>
        <taxon>Reichenbachiella</taxon>
    </lineage>
</organism>
<dbReference type="PROSITE" id="PS51257">
    <property type="entry name" value="PROKAR_LIPOPROTEIN"/>
    <property type="match status" value="1"/>
</dbReference>